<evidence type="ECO:0000313" key="7">
    <source>
        <dbReference type="Proteomes" id="UP000051221"/>
    </source>
</evidence>
<evidence type="ECO:0000259" key="5">
    <source>
        <dbReference type="PROSITE" id="PS50931"/>
    </source>
</evidence>
<dbReference type="FunFam" id="1.10.10.10:FF:000001">
    <property type="entry name" value="LysR family transcriptional regulator"/>
    <property type="match status" value="1"/>
</dbReference>
<dbReference type="SUPFAM" id="SSF53850">
    <property type="entry name" value="Periplasmic binding protein-like II"/>
    <property type="match status" value="1"/>
</dbReference>
<dbReference type="InterPro" id="IPR036388">
    <property type="entry name" value="WH-like_DNA-bd_sf"/>
</dbReference>
<evidence type="ECO:0000313" key="6">
    <source>
        <dbReference type="EMBL" id="KQH87119.1"/>
    </source>
</evidence>
<dbReference type="PROSITE" id="PS50931">
    <property type="entry name" value="HTH_LYSR"/>
    <property type="match status" value="1"/>
</dbReference>
<comment type="caution">
    <text evidence="6">The sequence shown here is derived from an EMBL/GenBank/DDBJ whole genome shotgun (WGS) entry which is preliminary data.</text>
</comment>
<dbReference type="RefSeq" id="WP_055465493.1">
    <property type="nucleotide sequence ID" value="NZ_CAWQRI010000071.1"/>
</dbReference>
<dbReference type="Pfam" id="PF03466">
    <property type="entry name" value="LysR_substrate"/>
    <property type="match status" value="1"/>
</dbReference>
<dbReference type="PANTHER" id="PTHR30537:SF5">
    <property type="entry name" value="HTH-TYPE TRANSCRIPTIONAL ACTIVATOR TTDR-RELATED"/>
    <property type="match status" value="1"/>
</dbReference>
<dbReference type="PANTHER" id="PTHR30537">
    <property type="entry name" value="HTH-TYPE TRANSCRIPTIONAL REGULATOR"/>
    <property type="match status" value="1"/>
</dbReference>
<dbReference type="InterPro" id="IPR005119">
    <property type="entry name" value="LysR_subst-bd"/>
</dbReference>
<dbReference type="GO" id="GO:0003677">
    <property type="term" value="F:DNA binding"/>
    <property type="evidence" value="ECO:0007669"/>
    <property type="project" value="UniProtKB-KW"/>
</dbReference>
<dbReference type="SUPFAM" id="SSF46785">
    <property type="entry name" value="Winged helix' DNA-binding domain"/>
    <property type="match status" value="1"/>
</dbReference>
<dbReference type="Gene3D" id="1.10.10.10">
    <property type="entry name" value="Winged helix-like DNA-binding domain superfamily/Winged helix DNA-binding domain"/>
    <property type="match status" value="1"/>
</dbReference>
<dbReference type="InterPro" id="IPR036390">
    <property type="entry name" value="WH_DNA-bd_sf"/>
</dbReference>
<dbReference type="CDD" id="cd08422">
    <property type="entry name" value="PBP2_CrgA_like"/>
    <property type="match status" value="1"/>
</dbReference>
<dbReference type="Proteomes" id="UP000051221">
    <property type="component" value="Unassembled WGS sequence"/>
</dbReference>
<keyword evidence="2" id="KW-0805">Transcription regulation</keyword>
<evidence type="ECO:0000256" key="4">
    <source>
        <dbReference type="ARBA" id="ARBA00023163"/>
    </source>
</evidence>
<evidence type="ECO:0000256" key="3">
    <source>
        <dbReference type="ARBA" id="ARBA00023125"/>
    </source>
</evidence>
<gene>
    <name evidence="6" type="ORF">AMR76_05200</name>
</gene>
<dbReference type="InterPro" id="IPR058163">
    <property type="entry name" value="LysR-type_TF_proteobact-type"/>
</dbReference>
<feature type="domain" description="HTH lysR-type" evidence="5">
    <location>
        <begin position="1"/>
        <end position="59"/>
    </location>
</feature>
<protein>
    <submittedName>
        <fullName evidence="6">LysR family transcriptional regulator</fullName>
    </submittedName>
</protein>
<dbReference type="Gene3D" id="3.40.190.290">
    <property type="match status" value="1"/>
</dbReference>
<dbReference type="InParanoid" id="A0A0Q2N5H7"/>
<dbReference type="OrthoDB" id="9786526at2"/>
<dbReference type="Pfam" id="PF00126">
    <property type="entry name" value="HTH_1"/>
    <property type="match status" value="1"/>
</dbReference>
<dbReference type="InterPro" id="IPR000847">
    <property type="entry name" value="LysR_HTH_N"/>
</dbReference>
<keyword evidence="3" id="KW-0238">DNA-binding</keyword>
<proteinExistence type="inferred from homology"/>
<dbReference type="AlphaFoldDB" id="A0A0Q2N5H7"/>
<evidence type="ECO:0000256" key="2">
    <source>
        <dbReference type="ARBA" id="ARBA00023015"/>
    </source>
</evidence>
<organism evidence="6 7">
    <name type="scientific">Vibrio furnissii</name>
    <dbReference type="NCBI Taxonomy" id="29494"/>
    <lineage>
        <taxon>Bacteria</taxon>
        <taxon>Pseudomonadati</taxon>
        <taxon>Pseudomonadota</taxon>
        <taxon>Gammaproteobacteria</taxon>
        <taxon>Vibrionales</taxon>
        <taxon>Vibrionaceae</taxon>
        <taxon>Vibrio</taxon>
    </lineage>
</organism>
<keyword evidence="7" id="KW-1185">Reference proteome</keyword>
<keyword evidence="4" id="KW-0804">Transcription</keyword>
<evidence type="ECO:0000256" key="1">
    <source>
        <dbReference type="ARBA" id="ARBA00009437"/>
    </source>
</evidence>
<name>A0A0Q2N5H7_VIBFU</name>
<comment type="similarity">
    <text evidence="1">Belongs to the LysR transcriptional regulatory family.</text>
</comment>
<dbReference type="GO" id="GO:0003700">
    <property type="term" value="F:DNA-binding transcription factor activity"/>
    <property type="evidence" value="ECO:0007669"/>
    <property type="project" value="InterPro"/>
</dbReference>
<dbReference type="EMBL" id="LKHS01000004">
    <property type="protein sequence ID" value="KQH87119.1"/>
    <property type="molecule type" value="Genomic_DNA"/>
</dbReference>
<reference evidence="6 7" key="1">
    <citation type="submission" date="2015-08" db="EMBL/GenBank/DDBJ databases">
        <title>Antibacterial properties of a collection of Vibrionaceae strains.</title>
        <authorList>
            <person name="Giubergia S."/>
        </authorList>
    </citation>
    <scope>NUCLEOTIDE SEQUENCE [LARGE SCALE GENOMIC DNA]</scope>
    <source>
        <strain evidence="6 7">S0821</strain>
    </source>
</reference>
<accession>A0A0Q2N5H7</accession>
<sequence>MDKISAMRAFTTVVSEGNFVKAAERLDLSPQLVSKYVAQLEDALKVRLLNRTTRRVNLTEAGQAYFERCQQVLQDIDDMENALSNLQSQVSGTLRVSAPMSFGVHHLSKPVALFQDRYPDVKVELLLTDRKVDLLDEGVDIALRIGHLKDSALVAKKITPIHLSICAAPHYWQQHGRPTQFEALSQLNYLRFTYSDPRAWFRDWPKHVSIHDFASDFSSNNGDVIVNAALLGRGYAIQPTFLTGAAIKRGDLEVLSSFALEPLGLYALYSHREFLASKVRHFIDFLSHYYGDVPYWDR</sequence>